<keyword evidence="3" id="KW-1185">Reference proteome</keyword>
<reference evidence="2" key="1">
    <citation type="submission" date="2023-03" db="EMBL/GenBank/DDBJ databases">
        <authorList>
            <person name="Julca I."/>
        </authorList>
    </citation>
    <scope>NUCLEOTIDE SEQUENCE</scope>
</reference>
<gene>
    <name evidence="2" type="ORF">OLC1_LOCUS3737</name>
</gene>
<evidence type="ECO:0000313" key="2">
    <source>
        <dbReference type="EMBL" id="CAI9091938.1"/>
    </source>
</evidence>
<dbReference type="AlphaFoldDB" id="A0AAV1C9T0"/>
<organism evidence="2 3">
    <name type="scientific">Oldenlandia corymbosa var. corymbosa</name>
    <dbReference type="NCBI Taxonomy" id="529605"/>
    <lineage>
        <taxon>Eukaryota</taxon>
        <taxon>Viridiplantae</taxon>
        <taxon>Streptophyta</taxon>
        <taxon>Embryophyta</taxon>
        <taxon>Tracheophyta</taxon>
        <taxon>Spermatophyta</taxon>
        <taxon>Magnoliopsida</taxon>
        <taxon>eudicotyledons</taxon>
        <taxon>Gunneridae</taxon>
        <taxon>Pentapetalae</taxon>
        <taxon>asterids</taxon>
        <taxon>lamiids</taxon>
        <taxon>Gentianales</taxon>
        <taxon>Rubiaceae</taxon>
        <taxon>Rubioideae</taxon>
        <taxon>Spermacoceae</taxon>
        <taxon>Hedyotis-Oldenlandia complex</taxon>
        <taxon>Oldenlandia</taxon>
    </lineage>
</organism>
<evidence type="ECO:0000256" key="1">
    <source>
        <dbReference type="SAM" id="SignalP"/>
    </source>
</evidence>
<dbReference type="Proteomes" id="UP001161247">
    <property type="component" value="Chromosome 1"/>
</dbReference>
<dbReference type="Gene3D" id="1.10.110.10">
    <property type="entry name" value="Plant lipid-transfer and hydrophobic proteins"/>
    <property type="match status" value="1"/>
</dbReference>
<dbReference type="InterPro" id="IPR036312">
    <property type="entry name" value="Bifun_inhib/LTP/seed_sf"/>
</dbReference>
<dbReference type="EMBL" id="OX459118">
    <property type="protein sequence ID" value="CAI9091938.1"/>
    <property type="molecule type" value="Genomic_DNA"/>
</dbReference>
<proteinExistence type="predicted"/>
<protein>
    <submittedName>
        <fullName evidence="2">OLC1v1027059C1</fullName>
    </submittedName>
</protein>
<accession>A0AAV1C9T0</accession>
<evidence type="ECO:0000313" key="3">
    <source>
        <dbReference type="Proteomes" id="UP001161247"/>
    </source>
</evidence>
<feature type="chain" id="PRO_5043550149" evidence="1">
    <location>
        <begin position="30"/>
        <end position="94"/>
    </location>
</feature>
<name>A0AAV1C9T0_OLDCO</name>
<feature type="signal peptide" evidence="1">
    <location>
        <begin position="1"/>
        <end position="29"/>
    </location>
</feature>
<sequence>MKLGGMSNWLMVMLWLVLSGRIQIQETEAIECDITQMKPCWEGFKTGTVLCCFRIGAYISCFCDFAKDPRDGYHFQDPNAKVAVAACLRVKRTT</sequence>
<keyword evidence="1" id="KW-0732">Signal</keyword>